<dbReference type="EMBL" id="JBGOGF010000004">
    <property type="protein sequence ID" value="MFA1771469.1"/>
    <property type="molecule type" value="Genomic_DNA"/>
</dbReference>
<feature type="transmembrane region" description="Helical" evidence="5">
    <location>
        <begin position="246"/>
        <end position="267"/>
    </location>
</feature>
<feature type="transmembrane region" description="Helical" evidence="5">
    <location>
        <begin position="203"/>
        <end position="219"/>
    </location>
</feature>
<evidence type="ECO:0000256" key="4">
    <source>
        <dbReference type="ARBA" id="ARBA00023136"/>
    </source>
</evidence>
<keyword evidence="3 5" id="KW-1133">Transmembrane helix</keyword>
<name>A0A5M8Q937_9BACT</name>
<feature type="transmembrane region" description="Helical" evidence="5">
    <location>
        <begin position="107"/>
        <end position="123"/>
    </location>
</feature>
<reference evidence="8 10" key="3">
    <citation type="submission" date="2024-08" db="EMBL/GenBank/DDBJ databases">
        <authorList>
            <person name="Wei W."/>
        </authorList>
    </citation>
    <scope>NUCLEOTIDE SEQUENCE [LARGE SCALE GENOMIC DNA]</scope>
    <source>
        <strain evidence="8 10">XU2</strain>
    </source>
</reference>
<reference evidence="7 9" key="2">
    <citation type="submission" date="2019-09" db="EMBL/GenBank/DDBJ databases">
        <title>A bacterium isolated from glacier soil.</title>
        <authorList>
            <person name="Liu Q."/>
        </authorList>
    </citation>
    <scope>NUCLEOTIDE SEQUENCE [LARGE SCALE GENOMIC DNA]</scope>
    <source>
        <strain evidence="7 9">MDT1-10-3</strain>
    </source>
</reference>
<dbReference type="InterPro" id="IPR007016">
    <property type="entry name" value="O-antigen_ligase-rel_domated"/>
</dbReference>
<evidence type="ECO:0000313" key="9">
    <source>
        <dbReference type="Proteomes" id="UP000323866"/>
    </source>
</evidence>
<dbReference type="AlphaFoldDB" id="A0A5M8Q937"/>
<proteinExistence type="predicted"/>
<evidence type="ECO:0000313" key="7">
    <source>
        <dbReference type="EMBL" id="KAA6432389.1"/>
    </source>
</evidence>
<dbReference type="GO" id="GO:0016020">
    <property type="term" value="C:membrane"/>
    <property type="evidence" value="ECO:0007669"/>
    <property type="project" value="UniProtKB-SubCell"/>
</dbReference>
<feature type="transmembrane region" description="Helical" evidence="5">
    <location>
        <begin position="417"/>
        <end position="435"/>
    </location>
</feature>
<keyword evidence="4 5" id="KW-0472">Membrane</keyword>
<dbReference type="OrthoDB" id="1631746at2"/>
<keyword evidence="2 5" id="KW-0812">Transmembrane</keyword>
<feature type="transmembrane region" description="Helical" evidence="5">
    <location>
        <begin position="225"/>
        <end position="241"/>
    </location>
</feature>
<gene>
    <name evidence="8" type="ORF">ACD591_09225</name>
    <name evidence="7" type="ORF">FOE74_14890</name>
</gene>
<dbReference type="EMBL" id="VKKZ01000022">
    <property type="protein sequence ID" value="KAA6432389.1"/>
    <property type="molecule type" value="Genomic_DNA"/>
</dbReference>
<feature type="transmembrane region" description="Helical" evidence="5">
    <location>
        <begin position="393"/>
        <end position="411"/>
    </location>
</feature>
<keyword evidence="10" id="KW-1185">Reference proteome</keyword>
<reference evidence="7 9" key="1">
    <citation type="submission" date="2019-07" db="EMBL/GenBank/DDBJ databases">
        <authorList>
            <person name="Qu J.-H."/>
        </authorList>
    </citation>
    <scope>NUCLEOTIDE SEQUENCE [LARGE SCALE GENOMIC DNA]</scope>
    <source>
        <strain evidence="7 9">MDT1-10-3</strain>
    </source>
</reference>
<comment type="subcellular location">
    <subcellularLocation>
        <location evidence="1">Membrane</location>
        <topology evidence="1">Multi-pass membrane protein</topology>
    </subcellularLocation>
</comment>
<feature type="transmembrane region" description="Helical" evidence="5">
    <location>
        <begin position="135"/>
        <end position="157"/>
    </location>
</feature>
<feature type="transmembrane region" description="Helical" evidence="5">
    <location>
        <begin position="28"/>
        <end position="61"/>
    </location>
</feature>
<dbReference type="Pfam" id="PF04932">
    <property type="entry name" value="Wzy_C"/>
    <property type="match status" value="1"/>
</dbReference>
<dbReference type="InterPro" id="IPR051533">
    <property type="entry name" value="WaaL-like"/>
</dbReference>
<sequence length="442" mass="50635">MQLSQVAFPPVSVMIVNLQDLNKKEKGLYLLVLLFFTTLFFAKLSGVNAVVTGILVLYCFWFSSFREKWETLKQRPYIQGMLLFYFALVVSTILSDDIGWGLHNLKIRLPLLLFPASIGLLHLQEKLKERILLSYAIIATLVALFCFVTAVYTSDFFSRPEYLYNDSLTAISRQQSIYVALAINIAIFIFARHIFFRPGSYKGLMCLAVVFLFGFSYLLASRIMFAVLLASSLGFSFYYIIRQRRVLEGITLVLGMVIGTVVIHKLMPSTFNRYKELTYQKFDFESRGKESHYNMEVTPDQWNGANFRLAAWTCGWEVFQKAPLLGVGLGDKETELIEKYQEKKFYIAIETDKNVHNNYLDILFSLGIIGFLIFLSGWLLLPILYAYKTQNSLALLVVATFAIAWITEVYFGKNFGTMLVGFFVPFVLISSDPLISTTQKRY</sequence>
<feature type="transmembrane region" description="Helical" evidence="5">
    <location>
        <begin position="177"/>
        <end position="196"/>
    </location>
</feature>
<protein>
    <submittedName>
        <fullName evidence="7">O-antigen ligase family protein</fullName>
    </submittedName>
</protein>
<evidence type="ECO:0000256" key="5">
    <source>
        <dbReference type="SAM" id="Phobius"/>
    </source>
</evidence>
<evidence type="ECO:0000259" key="6">
    <source>
        <dbReference type="Pfam" id="PF04932"/>
    </source>
</evidence>
<dbReference type="PANTHER" id="PTHR37422">
    <property type="entry name" value="TEICHURONIC ACID BIOSYNTHESIS PROTEIN TUAE"/>
    <property type="match status" value="1"/>
</dbReference>
<evidence type="ECO:0000256" key="1">
    <source>
        <dbReference type="ARBA" id="ARBA00004141"/>
    </source>
</evidence>
<accession>A0A5M8Q937</accession>
<organism evidence="7 9">
    <name type="scientific">Rufibacter glacialis</name>
    <dbReference type="NCBI Taxonomy" id="1259555"/>
    <lineage>
        <taxon>Bacteria</taxon>
        <taxon>Pseudomonadati</taxon>
        <taxon>Bacteroidota</taxon>
        <taxon>Cytophagia</taxon>
        <taxon>Cytophagales</taxon>
        <taxon>Hymenobacteraceae</taxon>
        <taxon>Rufibacter</taxon>
    </lineage>
</organism>
<feature type="transmembrane region" description="Helical" evidence="5">
    <location>
        <begin position="82"/>
        <end position="101"/>
    </location>
</feature>
<feature type="transmembrane region" description="Helical" evidence="5">
    <location>
        <begin position="362"/>
        <end position="381"/>
    </location>
</feature>
<dbReference type="RefSeq" id="WP_149099421.1">
    <property type="nucleotide sequence ID" value="NZ_BMMG01000005.1"/>
</dbReference>
<evidence type="ECO:0000256" key="2">
    <source>
        <dbReference type="ARBA" id="ARBA00022692"/>
    </source>
</evidence>
<keyword evidence="7" id="KW-0436">Ligase</keyword>
<evidence type="ECO:0000313" key="10">
    <source>
        <dbReference type="Proteomes" id="UP001570846"/>
    </source>
</evidence>
<dbReference type="GO" id="GO:0016874">
    <property type="term" value="F:ligase activity"/>
    <property type="evidence" value="ECO:0007669"/>
    <property type="project" value="UniProtKB-KW"/>
</dbReference>
<dbReference type="Proteomes" id="UP000323866">
    <property type="component" value="Unassembled WGS sequence"/>
</dbReference>
<evidence type="ECO:0000313" key="8">
    <source>
        <dbReference type="EMBL" id="MFA1771469.1"/>
    </source>
</evidence>
<dbReference type="PANTHER" id="PTHR37422:SF13">
    <property type="entry name" value="LIPOPOLYSACCHARIDE BIOSYNTHESIS PROTEIN PA4999-RELATED"/>
    <property type="match status" value="1"/>
</dbReference>
<dbReference type="Proteomes" id="UP001570846">
    <property type="component" value="Unassembled WGS sequence"/>
</dbReference>
<evidence type="ECO:0000256" key="3">
    <source>
        <dbReference type="ARBA" id="ARBA00022989"/>
    </source>
</evidence>
<comment type="caution">
    <text evidence="7">The sequence shown here is derived from an EMBL/GenBank/DDBJ whole genome shotgun (WGS) entry which is preliminary data.</text>
</comment>
<feature type="domain" description="O-antigen ligase-related" evidence="6">
    <location>
        <begin position="207"/>
        <end position="375"/>
    </location>
</feature>